<keyword evidence="1" id="KW-0175">Coiled coil</keyword>
<dbReference type="Proteomes" id="UP000663827">
    <property type="component" value="Unassembled WGS sequence"/>
</dbReference>
<evidence type="ECO:0000313" key="2">
    <source>
        <dbReference type="EMBL" id="CAE7202703.1"/>
    </source>
</evidence>
<gene>
    <name evidence="2" type="ORF">RDB_LOCUS140223</name>
</gene>
<dbReference type="SUPFAM" id="SSF46589">
    <property type="entry name" value="tRNA-binding arm"/>
    <property type="match status" value="1"/>
</dbReference>
<name>A0A8H3I3Z1_9AGAM</name>
<accession>A0A8H3I3Z1</accession>
<dbReference type="InterPro" id="IPR010978">
    <property type="entry name" value="tRNA-bd_arm"/>
</dbReference>
<proteinExistence type="predicted"/>
<comment type="caution">
    <text evidence="2">The sequence shown here is derived from an EMBL/GenBank/DDBJ whole genome shotgun (WGS) entry which is preliminary data.</text>
</comment>
<feature type="non-terminal residue" evidence="2">
    <location>
        <position position="1"/>
    </location>
</feature>
<dbReference type="EMBL" id="CAJNJQ010003649">
    <property type="protein sequence ID" value="CAE7202703.1"/>
    <property type="molecule type" value="Genomic_DNA"/>
</dbReference>
<organism evidence="2 3">
    <name type="scientific">Rhizoctonia solani</name>
    <dbReference type="NCBI Taxonomy" id="456999"/>
    <lineage>
        <taxon>Eukaryota</taxon>
        <taxon>Fungi</taxon>
        <taxon>Dikarya</taxon>
        <taxon>Basidiomycota</taxon>
        <taxon>Agaricomycotina</taxon>
        <taxon>Agaricomycetes</taxon>
        <taxon>Cantharellales</taxon>
        <taxon>Ceratobasidiaceae</taxon>
        <taxon>Rhizoctonia</taxon>
    </lineage>
</organism>
<reference evidence="2" key="1">
    <citation type="submission" date="2021-01" db="EMBL/GenBank/DDBJ databases">
        <authorList>
            <person name="Kaushik A."/>
        </authorList>
    </citation>
    <scope>NUCLEOTIDE SEQUENCE</scope>
    <source>
        <strain evidence="2">AG5</strain>
    </source>
</reference>
<evidence type="ECO:0000256" key="1">
    <source>
        <dbReference type="SAM" id="Coils"/>
    </source>
</evidence>
<dbReference type="GO" id="GO:0000166">
    <property type="term" value="F:nucleotide binding"/>
    <property type="evidence" value="ECO:0007669"/>
    <property type="project" value="InterPro"/>
</dbReference>
<sequence>NPESLWFKRRVGAAIQGVVRVDHVIADVNFSPSTGCLPQLLTRCYSTHPNSCKRSTSPGFLLPPKLNYEDLIHPDQASNAKNRNVTLPERTWVAFRGELDPWKATNRAADQLRASYSRIGDTVRMASAPEDKERAIRQAHALRDSVHAHERELARLEKSLLAHDLRIPNTSRSDVPF</sequence>
<feature type="coiled-coil region" evidence="1">
    <location>
        <begin position="132"/>
        <end position="159"/>
    </location>
</feature>
<dbReference type="AlphaFoldDB" id="A0A8H3I3Z1"/>
<protein>
    <submittedName>
        <fullName evidence="2">Uncharacterized protein</fullName>
    </submittedName>
</protein>
<evidence type="ECO:0000313" key="3">
    <source>
        <dbReference type="Proteomes" id="UP000663827"/>
    </source>
</evidence>